<reference evidence="7 8" key="1">
    <citation type="journal article" date="2012" name="Genome Biol.">
        <title>Genome and low-iron response of an oceanic diatom adapted to chronic iron limitation.</title>
        <authorList>
            <person name="Lommer M."/>
            <person name="Specht M."/>
            <person name="Roy A.S."/>
            <person name="Kraemer L."/>
            <person name="Andreson R."/>
            <person name="Gutowska M.A."/>
            <person name="Wolf J."/>
            <person name="Bergner S.V."/>
            <person name="Schilhabel M.B."/>
            <person name="Klostermeier U.C."/>
            <person name="Beiko R.G."/>
            <person name="Rosenstiel P."/>
            <person name="Hippler M."/>
            <person name="Laroche J."/>
        </authorList>
    </citation>
    <scope>NUCLEOTIDE SEQUENCE [LARGE SCALE GENOMIC DNA]</scope>
    <source>
        <strain evidence="7 8">CCMP1005</strain>
    </source>
</reference>
<dbReference type="eggNOG" id="KOG3627">
    <property type="taxonomic scope" value="Eukaryota"/>
</dbReference>
<protein>
    <recommendedName>
        <fullName evidence="6">Peptidase S1 domain-containing protein</fullName>
    </recommendedName>
</protein>
<dbReference type="EMBL" id="AGNL01002813">
    <property type="protein sequence ID" value="EJK75653.1"/>
    <property type="molecule type" value="Genomic_DNA"/>
</dbReference>
<dbReference type="PROSITE" id="PS00134">
    <property type="entry name" value="TRYPSIN_HIS"/>
    <property type="match status" value="1"/>
</dbReference>
<proteinExistence type="inferred from homology"/>
<keyword evidence="2" id="KW-0843">Virulence</keyword>
<feature type="region of interest" description="Disordered" evidence="5">
    <location>
        <begin position="1"/>
        <end position="52"/>
    </location>
</feature>
<dbReference type="OrthoDB" id="10059102at2759"/>
<sequence length="768" mass="83512">MSSSLGRGHREINHHGPATGRFNAPAQEEMDERNRVAPGTSGLSRRRRRRPERQRALLMAASLMSGCCASNSERRSLSGVEFLELDSKQHGAEGRHVNIESIRALYQNGNNGPQLSHGVGVRDHKRRRKGQRALAERHRGRELIVGGASTPPGRFPYVVSLQLEKVLDGSQAESNGGADVSDTHTCGGTLIAMDVVLTAGHCGYEELPSLQSTSSQSGSVSVEGAVNFGKMPQQVFYGADVGAYDLETNDGGDYTGFHGRGSAQISLQHDIMLVKLYGASDQPVVRIHNPASSKRKELNKVPQEGEEMVVIGWGDTDPRSGEENSKLATKLQAASVLYLPNDKCESSKGYSDITESSTVQTTGQYFEYDGTISDDMMCAVGKTKDDPNESSGDACQGDSGGALLRLGSSPDGSDAGGCNAATLIFQVSIRVLGRITTGYESRFAACLTRPPAYFDCPSKPYPPGSPYDPVVDITITIRFDDFRGETAWLLESVPDFRNIAFRPFGTYESATTVDVTNTMSETVPVHSGRFYMLSVLDEFADGFCCTVGEGYVRVTSDSSNYPLVSPTPGILWTPHALRRTFYVSPPGEENPPSYVSIVVRLGANADPGKFLMVALENVQYETLLLYEIRPFVTLAESRDSTNAATNTRVFRVPVFGPEFKRQRYNMIVYDDNEDNAFSSRASFEVYLGDVHPDNLKLAQSGNYGDKNNVARSFLLFKKADVIEEEQDASDLLAEIYRDDLVPRSSEGSMSKGVGALVGVISASLMAIL</sequence>
<evidence type="ECO:0000313" key="8">
    <source>
        <dbReference type="Proteomes" id="UP000266841"/>
    </source>
</evidence>
<dbReference type="PANTHER" id="PTHR24276:SF91">
    <property type="entry name" value="AT26814P-RELATED"/>
    <property type="match status" value="1"/>
</dbReference>
<comment type="similarity">
    <text evidence="1">Belongs to the peptidase S1 family.</text>
</comment>
<dbReference type="PROSITE" id="PS50240">
    <property type="entry name" value="TRYPSIN_DOM"/>
    <property type="match status" value="1"/>
</dbReference>
<keyword evidence="8" id="KW-1185">Reference proteome</keyword>
<feature type="region of interest" description="Disordered" evidence="5">
    <location>
        <begin position="108"/>
        <end position="137"/>
    </location>
</feature>
<feature type="domain" description="Peptidase S1" evidence="6">
    <location>
        <begin position="144"/>
        <end position="494"/>
    </location>
</feature>
<dbReference type="Gene3D" id="2.40.10.10">
    <property type="entry name" value="Trypsin-like serine proteases"/>
    <property type="match status" value="2"/>
</dbReference>
<dbReference type="Pfam" id="PF00089">
    <property type="entry name" value="Trypsin"/>
    <property type="match status" value="1"/>
</dbReference>
<keyword evidence="4" id="KW-0720">Serine protease</keyword>
<comment type="caution">
    <text evidence="7">The sequence shown here is derived from an EMBL/GenBank/DDBJ whole genome shotgun (WGS) entry which is preliminary data.</text>
</comment>
<dbReference type="Proteomes" id="UP000266841">
    <property type="component" value="Unassembled WGS sequence"/>
</dbReference>
<dbReference type="PANTHER" id="PTHR24276">
    <property type="entry name" value="POLYSERASE-RELATED"/>
    <property type="match status" value="1"/>
</dbReference>
<dbReference type="GO" id="GO:0004252">
    <property type="term" value="F:serine-type endopeptidase activity"/>
    <property type="evidence" value="ECO:0007669"/>
    <property type="project" value="InterPro"/>
</dbReference>
<keyword evidence="4" id="KW-0378">Hydrolase</keyword>
<name>K0TAC6_THAOC</name>
<evidence type="ECO:0000259" key="6">
    <source>
        <dbReference type="PROSITE" id="PS50240"/>
    </source>
</evidence>
<dbReference type="InterPro" id="IPR001314">
    <property type="entry name" value="Peptidase_S1A"/>
</dbReference>
<dbReference type="InterPro" id="IPR033116">
    <property type="entry name" value="TRYPSIN_SER"/>
</dbReference>
<dbReference type="SUPFAM" id="SSF50494">
    <property type="entry name" value="Trypsin-like serine proteases"/>
    <property type="match status" value="1"/>
</dbReference>
<dbReference type="InterPro" id="IPR050430">
    <property type="entry name" value="Peptidase_S1"/>
</dbReference>
<evidence type="ECO:0000256" key="2">
    <source>
        <dbReference type="ARBA" id="ARBA00023026"/>
    </source>
</evidence>
<keyword evidence="4" id="KW-0645">Protease</keyword>
<gene>
    <name evidence="7" type="ORF">THAOC_02617</name>
</gene>
<dbReference type="SMART" id="SM00020">
    <property type="entry name" value="Tryp_SPc"/>
    <property type="match status" value="1"/>
</dbReference>
<dbReference type="InterPro" id="IPR009003">
    <property type="entry name" value="Peptidase_S1_PA"/>
</dbReference>
<dbReference type="InterPro" id="IPR018114">
    <property type="entry name" value="TRYPSIN_HIS"/>
</dbReference>
<dbReference type="AlphaFoldDB" id="K0TAC6"/>
<organism evidence="7 8">
    <name type="scientific">Thalassiosira oceanica</name>
    <name type="common">Marine diatom</name>
    <dbReference type="NCBI Taxonomy" id="159749"/>
    <lineage>
        <taxon>Eukaryota</taxon>
        <taxon>Sar</taxon>
        <taxon>Stramenopiles</taxon>
        <taxon>Ochrophyta</taxon>
        <taxon>Bacillariophyta</taxon>
        <taxon>Coscinodiscophyceae</taxon>
        <taxon>Thalassiosirophycidae</taxon>
        <taxon>Thalassiosirales</taxon>
        <taxon>Thalassiosiraceae</taxon>
        <taxon>Thalassiosira</taxon>
    </lineage>
</organism>
<dbReference type="PRINTS" id="PR00722">
    <property type="entry name" value="CHYMOTRYPSIN"/>
</dbReference>
<keyword evidence="3" id="KW-1015">Disulfide bond</keyword>
<evidence type="ECO:0000256" key="3">
    <source>
        <dbReference type="ARBA" id="ARBA00023157"/>
    </source>
</evidence>
<dbReference type="OMA" id="FADGFCC"/>
<dbReference type="InterPro" id="IPR043504">
    <property type="entry name" value="Peptidase_S1_PA_chymotrypsin"/>
</dbReference>
<evidence type="ECO:0000256" key="1">
    <source>
        <dbReference type="ARBA" id="ARBA00007664"/>
    </source>
</evidence>
<accession>K0TAC6</accession>
<evidence type="ECO:0000256" key="5">
    <source>
        <dbReference type="SAM" id="MobiDB-lite"/>
    </source>
</evidence>
<dbReference type="PROSITE" id="PS00135">
    <property type="entry name" value="TRYPSIN_SER"/>
    <property type="match status" value="1"/>
</dbReference>
<evidence type="ECO:0000313" key="7">
    <source>
        <dbReference type="EMBL" id="EJK75653.1"/>
    </source>
</evidence>
<evidence type="ECO:0000256" key="4">
    <source>
        <dbReference type="RuleBase" id="RU363034"/>
    </source>
</evidence>
<dbReference type="InterPro" id="IPR001254">
    <property type="entry name" value="Trypsin_dom"/>
</dbReference>
<dbReference type="GO" id="GO:0006508">
    <property type="term" value="P:proteolysis"/>
    <property type="evidence" value="ECO:0007669"/>
    <property type="project" value="UniProtKB-KW"/>
</dbReference>